<dbReference type="InterPro" id="IPR009100">
    <property type="entry name" value="AcylCoA_DH/oxidase_NM_dom_sf"/>
</dbReference>
<dbReference type="Gene3D" id="1.10.540.10">
    <property type="entry name" value="Acyl-CoA dehydrogenase/oxidase, N-terminal domain"/>
    <property type="match status" value="1"/>
</dbReference>
<comment type="caution">
    <text evidence="10">The sequence shown here is derived from an EMBL/GenBank/DDBJ whole genome shotgun (WGS) entry which is preliminary data.</text>
</comment>
<evidence type="ECO:0000259" key="8">
    <source>
        <dbReference type="Pfam" id="PF02770"/>
    </source>
</evidence>
<evidence type="ECO:0000256" key="4">
    <source>
        <dbReference type="ARBA" id="ARBA00022827"/>
    </source>
</evidence>
<dbReference type="Gene3D" id="1.20.140.10">
    <property type="entry name" value="Butyryl-CoA Dehydrogenase, subunit A, domain 3"/>
    <property type="match status" value="1"/>
</dbReference>
<dbReference type="GO" id="GO:0016627">
    <property type="term" value="F:oxidoreductase activity, acting on the CH-CH group of donors"/>
    <property type="evidence" value="ECO:0007669"/>
    <property type="project" value="InterPro"/>
</dbReference>
<keyword evidence="5 6" id="KW-0560">Oxidoreductase</keyword>
<comment type="similarity">
    <text evidence="2 6">Belongs to the acyl-CoA dehydrogenase family.</text>
</comment>
<dbReference type="PANTHER" id="PTHR43292">
    <property type="entry name" value="ACYL-COA DEHYDROGENASE"/>
    <property type="match status" value="1"/>
</dbReference>
<dbReference type="InterPro" id="IPR013786">
    <property type="entry name" value="AcylCoA_DH/ox_N"/>
</dbReference>
<reference evidence="10 11" key="1">
    <citation type="submission" date="2020-01" db="EMBL/GenBank/DDBJ databases">
        <title>Insect and environment-associated Actinomycetes.</title>
        <authorList>
            <person name="Currrie C."/>
            <person name="Chevrette M."/>
            <person name="Carlson C."/>
            <person name="Stubbendieck R."/>
            <person name="Wendt-Pienkowski E."/>
        </authorList>
    </citation>
    <scope>NUCLEOTIDE SEQUENCE [LARGE SCALE GENOMIC DNA]</scope>
    <source>
        <strain evidence="10 11">SID14163</strain>
    </source>
</reference>
<evidence type="ECO:0000256" key="2">
    <source>
        <dbReference type="ARBA" id="ARBA00009347"/>
    </source>
</evidence>
<dbReference type="Pfam" id="PF02771">
    <property type="entry name" value="Acyl-CoA_dh_N"/>
    <property type="match status" value="1"/>
</dbReference>
<name>A0A7K3PU79_9ACTN</name>
<evidence type="ECO:0000259" key="7">
    <source>
        <dbReference type="Pfam" id="PF00441"/>
    </source>
</evidence>
<dbReference type="Pfam" id="PF02770">
    <property type="entry name" value="Acyl-CoA_dh_M"/>
    <property type="match status" value="1"/>
</dbReference>
<dbReference type="Pfam" id="PF00441">
    <property type="entry name" value="Acyl-CoA_dh_1"/>
    <property type="match status" value="1"/>
</dbReference>
<dbReference type="EMBL" id="JAAGMA010000867">
    <property type="protein sequence ID" value="NEB13524.1"/>
    <property type="molecule type" value="Genomic_DNA"/>
</dbReference>
<dbReference type="PANTHER" id="PTHR43292:SF3">
    <property type="entry name" value="ACYL-COA DEHYDROGENASE FADE29"/>
    <property type="match status" value="1"/>
</dbReference>
<dbReference type="InterPro" id="IPR046373">
    <property type="entry name" value="Acyl-CoA_Oxase/DH_mid-dom_sf"/>
</dbReference>
<evidence type="ECO:0000256" key="6">
    <source>
        <dbReference type="RuleBase" id="RU362125"/>
    </source>
</evidence>
<evidence type="ECO:0000256" key="1">
    <source>
        <dbReference type="ARBA" id="ARBA00001974"/>
    </source>
</evidence>
<dbReference type="InterPro" id="IPR036250">
    <property type="entry name" value="AcylCo_DH-like_C"/>
</dbReference>
<dbReference type="Proteomes" id="UP000470446">
    <property type="component" value="Unassembled WGS sequence"/>
</dbReference>
<evidence type="ECO:0000313" key="10">
    <source>
        <dbReference type="EMBL" id="NEB13524.1"/>
    </source>
</evidence>
<evidence type="ECO:0000256" key="3">
    <source>
        <dbReference type="ARBA" id="ARBA00022630"/>
    </source>
</evidence>
<protein>
    <submittedName>
        <fullName evidence="10">Acyl-CoA dehydrogenase</fullName>
    </submittedName>
</protein>
<evidence type="ECO:0000259" key="9">
    <source>
        <dbReference type="Pfam" id="PF02771"/>
    </source>
</evidence>
<dbReference type="Gene3D" id="2.40.110.10">
    <property type="entry name" value="Butyryl-CoA Dehydrogenase, subunit A, domain 2"/>
    <property type="match status" value="1"/>
</dbReference>
<dbReference type="AlphaFoldDB" id="A0A7K3PU79"/>
<dbReference type="GO" id="GO:0005886">
    <property type="term" value="C:plasma membrane"/>
    <property type="evidence" value="ECO:0007669"/>
    <property type="project" value="TreeGrafter"/>
</dbReference>
<dbReference type="InterPro" id="IPR006091">
    <property type="entry name" value="Acyl-CoA_Oxase/DH_mid-dom"/>
</dbReference>
<evidence type="ECO:0000313" key="11">
    <source>
        <dbReference type="Proteomes" id="UP000470446"/>
    </source>
</evidence>
<keyword evidence="4 6" id="KW-0274">FAD</keyword>
<feature type="domain" description="Acyl-CoA dehydrogenase/oxidase C-terminal" evidence="7">
    <location>
        <begin position="228"/>
        <end position="377"/>
    </location>
</feature>
<keyword evidence="3 6" id="KW-0285">Flavoprotein</keyword>
<dbReference type="SUPFAM" id="SSF47203">
    <property type="entry name" value="Acyl-CoA dehydrogenase C-terminal domain-like"/>
    <property type="match status" value="1"/>
</dbReference>
<dbReference type="InterPro" id="IPR037069">
    <property type="entry name" value="AcylCoA_DH/ox_N_sf"/>
</dbReference>
<accession>A0A7K3PU79</accession>
<dbReference type="SUPFAM" id="SSF56645">
    <property type="entry name" value="Acyl-CoA dehydrogenase NM domain-like"/>
    <property type="match status" value="1"/>
</dbReference>
<dbReference type="InterPro" id="IPR009075">
    <property type="entry name" value="AcylCo_DH/oxidase_C"/>
</dbReference>
<evidence type="ECO:0000256" key="5">
    <source>
        <dbReference type="ARBA" id="ARBA00023002"/>
    </source>
</evidence>
<comment type="cofactor">
    <cofactor evidence="1 6">
        <name>FAD</name>
        <dbReference type="ChEBI" id="CHEBI:57692"/>
    </cofactor>
</comment>
<sequence length="388" mass="41968">MHLRESAAHRELRRELRAYFAGLMPEDERRRVGEEGVGGDRFREVVERLGADGWLGIGWPTEYGGQGRSVEDQYVFFDEVQRAGLPFPFVTVNTVGPTLMAYGSEEQRRRFLPGILSGDIVFAIGYTEPGAGTDLASLTTRAVRDGDSYVVDGSKIFTSGANTADYVWLAARTDPDAPKHKGISILIVPTTDEGFGWSPIRTVGGMVVTATYYSGVRVPAADVVGEVNGGWRLITAQLNHERIGLAALGGRMIQLWERVLDWAKENGTADIPWVRQEFARTHARLEAMRLMNWKMTSAVAAGTLTGADAGAAKTYGTETHIAVQRGLTQILGAAGRIRPESPGAVLAGQVEQLSRQGVVNTFGGGVNEILRDMVATQGLGLPRKGRGA</sequence>
<feature type="domain" description="Acyl-CoA oxidase/dehydrogenase middle" evidence="8">
    <location>
        <begin position="123"/>
        <end position="207"/>
    </location>
</feature>
<dbReference type="RefSeq" id="WP_087792282.1">
    <property type="nucleotide sequence ID" value="NZ_BEWB01000005.1"/>
</dbReference>
<dbReference type="GO" id="GO:0050660">
    <property type="term" value="F:flavin adenine dinucleotide binding"/>
    <property type="evidence" value="ECO:0007669"/>
    <property type="project" value="InterPro"/>
</dbReference>
<feature type="domain" description="Acyl-CoA dehydrogenase/oxidase N-terminal" evidence="9">
    <location>
        <begin position="7"/>
        <end position="119"/>
    </location>
</feature>
<dbReference type="InterPro" id="IPR052161">
    <property type="entry name" value="Mycobact_Acyl-CoA_DH"/>
</dbReference>
<organism evidence="10 11">
    <name type="scientific">Streptomyces coelicoflavus</name>
    <dbReference type="NCBI Taxonomy" id="285562"/>
    <lineage>
        <taxon>Bacteria</taxon>
        <taxon>Bacillati</taxon>
        <taxon>Actinomycetota</taxon>
        <taxon>Actinomycetes</taxon>
        <taxon>Kitasatosporales</taxon>
        <taxon>Streptomycetaceae</taxon>
        <taxon>Streptomyces</taxon>
    </lineage>
</organism>
<proteinExistence type="inferred from homology"/>
<gene>
    <name evidence="10" type="ORF">G3I32_32595</name>
</gene>